<dbReference type="Proteomes" id="UP001235939">
    <property type="component" value="Chromosome 04"/>
</dbReference>
<sequence>MDMEKATQEFHVNRYRTNTISLESKICEQRLTYFRHILRADGLEKMLVKKEERKTCNELARRDQESYLK</sequence>
<organism evidence="1 2">
    <name type="scientific">Cordylochernes scorpioides</name>
    <dbReference type="NCBI Taxonomy" id="51811"/>
    <lineage>
        <taxon>Eukaryota</taxon>
        <taxon>Metazoa</taxon>
        <taxon>Ecdysozoa</taxon>
        <taxon>Arthropoda</taxon>
        <taxon>Chelicerata</taxon>
        <taxon>Arachnida</taxon>
        <taxon>Pseudoscorpiones</taxon>
        <taxon>Cheliferoidea</taxon>
        <taxon>Chernetidae</taxon>
        <taxon>Cordylochernes</taxon>
    </lineage>
</organism>
<gene>
    <name evidence="1" type="ORF">LAZ67_4003655</name>
</gene>
<feature type="non-terminal residue" evidence="1">
    <location>
        <position position="69"/>
    </location>
</feature>
<dbReference type="EMBL" id="CP092866">
    <property type="protein sequence ID" value="UYV67010.1"/>
    <property type="molecule type" value="Genomic_DNA"/>
</dbReference>
<protein>
    <submittedName>
        <fullName evidence="1">Uncharacterized protein</fullName>
    </submittedName>
</protein>
<evidence type="ECO:0000313" key="1">
    <source>
        <dbReference type="EMBL" id="UYV67010.1"/>
    </source>
</evidence>
<name>A0ABY6KH94_9ARAC</name>
<evidence type="ECO:0000313" key="2">
    <source>
        <dbReference type="Proteomes" id="UP001235939"/>
    </source>
</evidence>
<accession>A0ABY6KH94</accession>
<keyword evidence="2" id="KW-1185">Reference proteome</keyword>
<proteinExistence type="predicted"/>
<reference evidence="1 2" key="1">
    <citation type="submission" date="2022-01" db="EMBL/GenBank/DDBJ databases">
        <title>A chromosomal length assembly of Cordylochernes scorpioides.</title>
        <authorList>
            <person name="Zeh D."/>
            <person name="Zeh J."/>
        </authorList>
    </citation>
    <scope>NUCLEOTIDE SEQUENCE [LARGE SCALE GENOMIC DNA]</scope>
    <source>
        <strain evidence="1">IN4F17</strain>
        <tissue evidence="1">Whole Body</tissue>
    </source>
</reference>